<dbReference type="InterPro" id="IPR029063">
    <property type="entry name" value="SAM-dependent_MTases_sf"/>
</dbReference>
<comment type="caution">
    <text evidence="3">The sequence shown here is derived from an EMBL/GenBank/DDBJ whole genome shotgun (WGS) entry which is preliminary data.</text>
</comment>
<keyword evidence="4" id="KW-1185">Reference proteome</keyword>
<dbReference type="Pfam" id="PF08241">
    <property type="entry name" value="Methyltransf_11"/>
    <property type="match status" value="1"/>
</dbReference>
<sequence>MKYKYTYEESLHWMRSQPEHSELVELCYLDTDNLVAAKRFTSSEEFAEIIRLLKLKNSSKQLKILDLGCGSGIASYAFASLGHEVTAVDPDQSEDVGLGATSRLSYVVHNGSISTVEAFAENLPFADSTFDIVYARQALHHFSDLYKGLSECSRVLKANGLLLATREHVISDENQLKEFLDNHILHQLHGGENAHTLKNYISALQHASFRNIKTFAPFDNVINHFPESNADVKGRLYQSLQKKLGKVIVSILIKLPPLENYYRQHLSRSCNFPGRLYSFLCLK</sequence>
<keyword evidence="3" id="KW-0489">Methyltransferase</keyword>
<evidence type="ECO:0000313" key="4">
    <source>
        <dbReference type="Proteomes" id="UP001526143"/>
    </source>
</evidence>
<dbReference type="PANTHER" id="PTHR44068:SF11">
    <property type="entry name" value="GERANYL DIPHOSPHATE 2-C-METHYLTRANSFERASE"/>
    <property type="match status" value="1"/>
</dbReference>
<dbReference type="GO" id="GO:0008168">
    <property type="term" value="F:methyltransferase activity"/>
    <property type="evidence" value="ECO:0007669"/>
    <property type="project" value="UniProtKB-KW"/>
</dbReference>
<dbReference type="GO" id="GO:0032259">
    <property type="term" value="P:methylation"/>
    <property type="evidence" value="ECO:0007669"/>
    <property type="project" value="UniProtKB-KW"/>
</dbReference>
<dbReference type="InterPro" id="IPR013216">
    <property type="entry name" value="Methyltransf_11"/>
</dbReference>
<evidence type="ECO:0000256" key="1">
    <source>
        <dbReference type="ARBA" id="ARBA00022679"/>
    </source>
</evidence>
<dbReference type="RefSeq" id="WP_263746857.1">
    <property type="nucleotide sequence ID" value="NZ_JAOWRF010000250.1"/>
</dbReference>
<evidence type="ECO:0000313" key="3">
    <source>
        <dbReference type="EMBL" id="MCV3215257.1"/>
    </source>
</evidence>
<reference evidence="3 4" key="1">
    <citation type="submission" date="2022-10" db="EMBL/GenBank/DDBJ databases">
        <title>Identification of biosynthetic pathway for the production of the potent trypsin inhibitor radiosumin.</title>
        <authorList>
            <person name="Fewer D.P."/>
            <person name="Delbaje E."/>
            <person name="Ouyang X."/>
            <person name="Agostino P.D."/>
            <person name="Wahlsten M."/>
            <person name="Jokela J."/>
            <person name="Permi P."/>
            <person name="Haapaniemi E."/>
            <person name="Koistinen H."/>
        </authorList>
    </citation>
    <scope>NUCLEOTIDE SEQUENCE [LARGE SCALE GENOMIC DNA]</scope>
    <source>
        <strain evidence="3 4">NIES-515</strain>
    </source>
</reference>
<dbReference type="Gene3D" id="3.40.50.150">
    <property type="entry name" value="Vaccinia Virus protein VP39"/>
    <property type="match status" value="1"/>
</dbReference>
<dbReference type="EMBL" id="JAOWRF010000250">
    <property type="protein sequence ID" value="MCV3215257.1"/>
    <property type="molecule type" value="Genomic_DNA"/>
</dbReference>
<name>A0ABT3B1K1_9CYAN</name>
<evidence type="ECO:0000259" key="2">
    <source>
        <dbReference type="Pfam" id="PF08241"/>
    </source>
</evidence>
<dbReference type="PANTHER" id="PTHR44068">
    <property type="entry name" value="ZGC:194242"/>
    <property type="match status" value="1"/>
</dbReference>
<gene>
    <name evidence="3" type="ORF">OGM63_17350</name>
</gene>
<feature type="domain" description="Methyltransferase type 11" evidence="2">
    <location>
        <begin position="65"/>
        <end position="163"/>
    </location>
</feature>
<proteinExistence type="predicted"/>
<dbReference type="Proteomes" id="UP001526143">
    <property type="component" value="Unassembled WGS sequence"/>
</dbReference>
<dbReference type="InterPro" id="IPR050447">
    <property type="entry name" value="Erg6_SMT_methyltransf"/>
</dbReference>
<accession>A0ABT3B1K1</accession>
<keyword evidence="1" id="KW-0808">Transferase</keyword>
<protein>
    <submittedName>
        <fullName evidence="3">Class I SAM-dependent methyltransferase</fullName>
    </submittedName>
</protein>
<dbReference type="SUPFAM" id="SSF53335">
    <property type="entry name" value="S-adenosyl-L-methionine-dependent methyltransferases"/>
    <property type="match status" value="1"/>
</dbReference>
<organism evidence="3 4">
    <name type="scientific">Plectonema radiosum NIES-515</name>
    <dbReference type="NCBI Taxonomy" id="2986073"/>
    <lineage>
        <taxon>Bacteria</taxon>
        <taxon>Bacillati</taxon>
        <taxon>Cyanobacteriota</taxon>
        <taxon>Cyanophyceae</taxon>
        <taxon>Oscillatoriophycideae</taxon>
        <taxon>Oscillatoriales</taxon>
        <taxon>Microcoleaceae</taxon>
        <taxon>Plectonema</taxon>
    </lineage>
</organism>
<dbReference type="CDD" id="cd02440">
    <property type="entry name" value="AdoMet_MTases"/>
    <property type="match status" value="1"/>
</dbReference>